<keyword evidence="3 5" id="KW-1133">Transmembrane helix</keyword>
<name>A0A1W1D4A7_9ZZZZ</name>
<organism evidence="7">
    <name type="scientific">hydrothermal vent metagenome</name>
    <dbReference type="NCBI Taxonomy" id="652676"/>
    <lineage>
        <taxon>unclassified sequences</taxon>
        <taxon>metagenomes</taxon>
        <taxon>ecological metagenomes</taxon>
    </lineage>
</organism>
<feature type="domain" description="Ammonium transporter AmtB-like" evidence="6">
    <location>
        <begin position="14"/>
        <end position="385"/>
    </location>
</feature>
<reference evidence="7" key="1">
    <citation type="submission" date="2016-10" db="EMBL/GenBank/DDBJ databases">
        <authorList>
            <person name="de Groot N.N."/>
        </authorList>
    </citation>
    <scope>NUCLEOTIDE SEQUENCE</scope>
</reference>
<proteinExistence type="predicted"/>
<evidence type="ECO:0000313" key="7">
    <source>
        <dbReference type="EMBL" id="SFV75453.1"/>
    </source>
</evidence>
<dbReference type="InterPro" id="IPR029020">
    <property type="entry name" value="Ammonium/urea_transptr"/>
</dbReference>
<dbReference type="PANTHER" id="PTHR11730:SF62">
    <property type="entry name" value="AMMONIUM TRANSPORTER SLL1017-RELATED"/>
    <property type="match status" value="1"/>
</dbReference>
<keyword evidence="2 5" id="KW-0812">Transmembrane</keyword>
<accession>A0A1W1D4A7</accession>
<feature type="transmembrane region" description="Helical" evidence="5">
    <location>
        <begin position="12"/>
        <end position="32"/>
    </location>
</feature>
<feature type="transmembrane region" description="Helical" evidence="5">
    <location>
        <begin position="254"/>
        <end position="271"/>
    </location>
</feature>
<gene>
    <name evidence="7" type="ORF">MNB_SM-3-768</name>
</gene>
<dbReference type="AlphaFoldDB" id="A0A1W1D4A7"/>
<dbReference type="PANTHER" id="PTHR11730">
    <property type="entry name" value="AMMONIUM TRANSPORTER"/>
    <property type="match status" value="1"/>
</dbReference>
<dbReference type="Gene3D" id="1.10.3430.10">
    <property type="entry name" value="Ammonium transporter AmtB like domains"/>
    <property type="match status" value="1"/>
</dbReference>
<dbReference type="SUPFAM" id="SSF111352">
    <property type="entry name" value="Ammonium transporter"/>
    <property type="match status" value="1"/>
</dbReference>
<evidence type="ECO:0000256" key="2">
    <source>
        <dbReference type="ARBA" id="ARBA00022692"/>
    </source>
</evidence>
<dbReference type="EMBL" id="FPHP01000038">
    <property type="protein sequence ID" value="SFV75453.1"/>
    <property type="molecule type" value="Genomic_DNA"/>
</dbReference>
<feature type="transmembrane region" description="Helical" evidence="5">
    <location>
        <begin position="340"/>
        <end position="358"/>
    </location>
</feature>
<feature type="transmembrane region" description="Helical" evidence="5">
    <location>
        <begin position="80"/>
        <end position="98"/>
    </location>
</feature>
<dbReference type="Pfam" id="PF00909">
    <property type="entry name" value="Ammonium_transp"/>
    <property type="match status" value="1"/>
</dbReference>
<feature type="transmembrane region" description="Helical" evidence="5">
    <location>
        <begin position="226"/>
        <end position="247"/>
    </location>
</feature>
<dbReference type="InterPro" id="IPR024041">
    <property type="entry name" value="NH4_transpt_AmtB-like_dom"/>
</dbReference>
<keyword evidence="4 5" id="KW-0472">Membrane</keyword>
<protein>
    <submittedName>
        <fullName evidence="7">Ammonium transporter</fullName>
    </submittedName>
</protein>
<dbReference type="GO" id="GO:0097272">
    <property type="term" value="P:ammonium homeostasis"/>
    <property type="evidence" value="ECO:0007669"/>
    <property type="project" value="TreeGrafter"/>
</dbReference>
<sequence length="392" mass="42283">MSEADFKYIIDTLFTLFSMTLIILMVPGFAMLEAGLVRSKNVTTVLTVNTLIYALASLVFLLIGYKIAFGSWEHDGMSKWAAFLFQMAFVGKTVNIMSGGVSERVRIIPIMLFTLIMGGFLYPFIVNISWGADLFANTFLDLHMYDLAGSTVIHSTGGWALLAALMIMGSRKGRYTKSGNIHVIPASNIPLVVLGAFLLWIGWFGFNGGSVGSITSVSNADAVAKTILNTNTAGLAGAIIATIIMYIRYKLFDITMILNGALGGLVAVTAGPDLYDIYTPIIVGAIGGALVLFAVPLFDKFRLDDPVGALSVHLINGIWGTLAVGIFVDSVSFMDQLKGVLVVGAIVFPISFIVIYIINKIIPFTASDDEQLEGMDAVECGMESYPEFKRSI</sequence>
<evidence type="ECO:0000256" key="4">
    <source>
        <dbReference type="ARBA" id="ARBA00023136"/>
    </source>
</evidence>
<comment type="subcellular location">
    <subcellularLocation>
        <location evidence="1">Membrane</location>
        <topology evidence="1">Multi-pass membrane protein</topology>
    </subcellularLocation>
</comment>
<evidence type="ECO:0000259" key="6">
    <source>
        <dbReference type="Pfam" id="PF00909"/>
    </source>
</evidence>
<feature type="transmembrane region" description="Helical" evidence="5">
    <location>
        <begin position="310"/>
        <end position="328"/>
    </location>
</feature>
<feature type="transmembrane region" description="Helical" evidence="5">
    <location>
        <begin position="181"/>
        <end position="206"/>
    </location>
</feature>
<dbReference type="GO" id="GO:0016020">
    <property type="term" value="C:membrane"/>
    <property type="evidence" value="ECO:0007669"/>
    <property type="project" value="UniProtKB-SubCell"/>
</dbReference>
<feature type="transmembrane region" description="Helical" evidence="5">
    <location>
        <begin position="110"/>
        <end position="132"/>
    </location>
</feature>
<evidence type="ECO:0000256" key="1">
    <source>
        <dbReference type="ARBA" id="ARBA00004141"/>
    </source>
</evidence>
<feature type="transmembrane region" description="Helical" evidence="5">
    <location>
        <begin position="44"/>
        <end position="68"/>
    </location>
</feature>
<feature type="transmembrane region" description="Helical" evidence="5">
    <location>
        <begin position="277"/>
        <end position="298"/>
    </location>
</feature>
<dbReference type="GO" id="GO:0008519">
    <property type="term" value="F:ammonium channel activity"/>
    <property type="evidence" value="ECO:0007669"/>
    <property type="project" value="InterPro"/>
</dbReference>
<evidence type="ECO:0000256" key="5">
    <source>
        <dbReference type="SAM" id="Phobius"/>
    </source>
</evidence>
<feature type="transmembrane region" description="Helical" evidence="5">
    <location>
        <begin position="152"/>
        <end position="169"/>
    </location>
</feature>
<evidence type="ECO:0000256" key="3">
    <source>
        <dbReference type="ARBA" id="ARBA00022989"/>
    </source>
</evidence>